<dbReference type="GO" id="GO:0006506">
    <property type="term" value="P:GPI anchor biosynthetic process"/>
    <property type="evidence" value="ECO:0007669"/>
    <property type="project" value="TreeGrafter"/>
</dbReference>
<feature type="domain" description="Endonuclease/exonuclease/phosphatase" evidence="3">
    <location>
        <begin position="48"/>
        <end position="280"/>
    </location>
</feature>
<dbReference type="GO" id="GO:0004519">
    <property type="term" value="F:endonuclease activity"/>
    <property type="evidence" value="ECO:0007669"/>
    <property type="project" value="UniProtKB-KW"/>
</dbReference>
<evidence type="ECO:0000259" key="3">
    <source>
        <dbReference type="Pfam" id="PF03372"/>
    </source>
</evidence>
<dbReference type="InterPro" id="IPR005135">
    <property type="entry name" value="Endo/exonuclease/phosphatase"/>
</dbReference>
<evidence type="ECO:0000313" key="5">
    <source>
        <dbReference type="Proteomes" id="UP000754563"/>
    </source>
</evidence>
<reference evidence="4" key="2">
    <citation type="journal article" date="2021" name="Microbiome">
        <title>Successional dynamics and alternative stable states in a saline activated sludge microbial community over 9 years.</title>
        <authorList>
            <person name="Wang Y."/>
            <person name="Ye J."/>
            <person name="Ju F."/>
            <person name="Liu L."/>
            <person name="Boyd J.A."/>
            <person name="Deng Y."/>
            <person name="Parks D.H."/>
            <person name="Jiang X."/>
            <person name="Yin X."/>
            <person name="Woodcroft B.J."/>
            <person name="Tyson G.W."/>
            <person name="Hugenholtz P."/>
            <person name="Polz M.F."/>
            <person name="Zhang T."/>
        </authorList>
    </citation>
    <scope>NUCLEOTIDE SEQUENCE</scope>
    <source>
        <strain evidence="4">HKST-UBA11</strain>
    </source>
</reference>
<keyword evidence="4" id="KW-0378">Hydrolase</keyword>
<feature type="non-terminal residue" evidence="4">
    <location>
        <position position="1"/>
    </location>
</feature>
<keyword evidence="2" id="KW-1133">Transmembrane helix</keyword>
<dbReference type="GO" id="GO:0016020">
    <property type="term" value="C:membrane"/>
    <property type="evidence" value="ECO:0007669"/>
    <property type="project" value="GOC"/>
</dbReference>
<dbReference type="Pfam" id="PF03372">
    <property type="entry name" value="Exo_endo_phos"/>
    <property type="match status" value="1"/>
</dbReference>
<protein>
    <submittedName>
        <fullName evidence="4">Endonuclease/exonuclease/phosphatase family protein</fullName>
    </submittedName>
</protein>
<dbReference type="Proteomes" id="UP000754563">
    <property type="component" value="Unassembled WGS sequence"/>
</dbReference>
<dbReference type="PANTHER" id="PTHR14859">
    <property type="entry name" value="CALCOFLUOR WHITE HYPERSENSITIVE PROTEIN PRECURSOR"/>
    <property type="match status" value="1"/>
</dbReference>
<proteinExistence type="predicted"/>
<accession>A0A955L7J7</accession>
<keyword evidence="4" id="KW-0255">Endonuclease</keyword>
<feature type="compositionally biased region" description="Low complexity" evidence="1">
    <location>
        <begin position="317"/>
        <end position="336"/>
    </location>
</feature>
<evidence type="ECO:0000313" key="4">
    <source>
        <dbReference type="EMBL" id="MCA9385493.1"/>
    </source>
</evidence>
<dbReference type="SUPFAM" id="SSF56219">
    <property type="entry name" value="DNase I-like"/>
    <property type="match status" value="1"/>
</dbReference>
<evidence type="ECO:0000256" key="1">
    <source>
        <dbReference type="SAM" id="MobiDB-lite"/>
    </source>
</evidence>
<dbReference type="InterPro" id="IPR051916">
    <property type="entry name" value="GPI-anchor_lipid_remodeler"/>
</dbReference>
<evidence type="ECO:0000256" key="2">
    <source>
        <dbReference type="SAM" id="Phobius"/>
    </source>
</evidence>
<dbReference type="PANTHER" id="PTHR14859:SF1">
    <property type="entry name" value="PGAP2-INTERACTING PROTEIN"/>
    <property type="match status" value="1"/>
</dbReference>
<dbReference type="EMBL" id="JAGQLH010000023">
    <property type="protein sequence ID" value="MCA9385493.1"/>
    <property type="molecule type" value="Genomic_DNA"/>
</dbReference>
<keyword evidence="2" id="KW-0472">Membrane</keyword>
<comment type="caution">
    <text evidence="4">The sequence shown here is derived from an EMBL/GenBank/DDBJ whole genome shotgun (WGS) entry which is preliminary data.</text>
</comment>
<dbReference type="AlphaFoldDB" id="A0A955L7J7"/>
<keyword evidence="2" id="KW-0812">Transmembrane</keyword>
<feature type="region of interest" description="Disordered" evidence="1">
    <location>
        <begin position="317"/>
        <end position="338"/>
    </location>
</feature>
<feature type="transmembrane region" description="Helical" evidence="2">
    <location>
        <begin position="6"/>
        <end position="28"/>
    </location>
</feature>
<organism evidence="4 5">
    <name type="scientific">Candidatus Dojkabacteria bacterium</name>
    <dbReference type="NCBI Taxonomy" id="2099670"/>
    <lineage>
        <taxon>Bacteria</taxon>
        <taxon>Candidatus Dojkabacteria</taxon>
    </lineage>
</organism>
<dbReference type="InterPro" id="IPR036691">
    <property type="entry name" value="Endo/exonu/phosph_ase_sf"/>
</dbReference>
<reference evidence="4" key="1">
    <citation type="submission" date="2020-04" db="EMBL/GenBank/DDBJ databases">
        <authorList>
            <person name="Zhang T."/>
        </authorList>
    </citation>
    <scope>NUCLEOTIDE SEQUENCE</scope>
    <source>
        <strain evidence="4">HKST-UBA11</strain>
    </source>
</reference>
<name>A0A955L7J7_9BACT</name>
<gene>
    <name evidence="4" type="ORF">KC717_02500</name>
</gene>
<sequence>AHPKFIILKVFLSVITLFSIIGFVTFLVRNSQAPEESLADAPVELRILSYNLAAGLPSRNPNYSQFIGKVADFIIDNQVDIIAFQEIRLSERDTHMLQDDLESKGYAMNAFITSRGIEVNGHVIANAIFSRYPIGATEVKRFDNITHGTNDHVIQIAEILVEDDYALTFVNHHPQPAESCDATKTYFNQFLETTTTIDSKEIFIAGDYNMQRKQECYAILSQNFMDSCSESEDTSCLITADPTSAPQLDESIGIDYIFYESELYTTEVVSSDHSILISDHYPLLGRFSLIPTPTPTSTNIPSPSVVPSVSTLPSATASPTLSVSPTTSATPVSSPPNLSLCKPMDQNEDTIISIFDFPAFKNSYGSSCEYEIIQNPCGSQDTNIDGEVDIFDFKNFVELYRQGACT</sequence>
<keyword evidence="4" id="KW-0540">Nuclease</keyword>
<dbReference type="Gene3D" id="3.60.10.10">
    <property type="entry name" value="Endonuclease/exonuclease/phosphatase"/>
    <property type="match status" value="1"/>
</dbReference>